<sequence length="74" mass="8943">MGNRIYCTKYVDKLTLLKYSSTSELYSILELDSSMYLDHELTTIFTIIVYILQWRWRGKTTSYFFHIKDLDQMT</sequence>
<dbReference type="EMBL" id="PQFF01000532">
    <property type="protein sequence ID" value="RHZ45964.1"/>
    <property type="molecule type" value="Genomic_DNA"/>
</dbReference>
<gene>
    <name evidence="1" type="ORF">Glove_641g16</name>
</gene>
<evidence type="ECO:0000313" key="2">
    <source>
        <dbReference type="Proteomes" id="UP000266861"/>
    </source>
</evidence>
<comment type="caution">
    <text evidence="1">The sequence shown here is derived from an EMBL/GenBank/DDBJ whole genome shotgun (WGS) entry which is preliminary data.</text>
</comment>
<reference evidence="1 2" key="1">
    <citation type="submission" date="2018-08" db="EMBL/GenBank/DDBJ databases">
        <title>Genome and evolution of the arbuscular mycorrhizal fungus Diversispora epigaea (formerly Glomus versiforme) and its bacterial endosymbionts.</title>
        <authorList>
            <person name="Sun X."/>
            <person name="Fei Z."/>
            <person name="Harrison M."/>
        </authorList>
    </citation>
    <scope>NUCLEOTIDE SEQUENCE [LARGE SCALE GENOMIC DNA]</scope>
    <source>
        <strain evidence="1 2">IT104</strain>
    </source>
</reference>
<protein>
    <submittedName>
        <fullName evidence="1">Uncharacterized protein</fullName>
    </submittedName>
</protein>
<keyword evidence="2" id="KW-1185">Reference proteome</keyword>
<dbReference type="Proteomes" id="UP000266861">
    <property type="component" value="Unassembled WGS sequence"/>
</dbReference>
<name>A0A397G7W9_9GLOM</name>
<dbReference type="AlphaFoldDB" id="A0A397G7W9"/>
<proteinExistence type="predicted"/>
<accession>A0A397G7W9</accession>
<organism evidence="1 2">
    <name type="scientific">Diversispora epigaea</name>
    <dbReference type="NCBI Taxonomy" id="1348612"/>
    <lineage>
        <taxon>Eukaryota</taxon>
        <taxon>Fungi</taxon>
        <taxon>Fungi incertae sedis</taxon>
        <taxon>Mucoromycota</taxon>
        <taxon>Glomeromycotina</taxon>
        <taxon>Glomeromycetes</taxon>
        <taxon>Diversisporales</taxon>
        <taxon>Diversisporaceae</taxon>
        <taxon>Diversispora</taxon>
    </lineage>
</organism>
<evidence type="ECO:0000313" key="1">
    <source>
        <dbReference type="EMBL" id="RHZ45964.1"/>
    </source>
</evidence>